<organism evidence="2">
    <name type="scientific">Arion vulgaris</name>
    <dbReference type="NCBI Taxonomy" id="1028688"/>
    <lineage>
        <taxon>Eukaryota</taxon>
        <taxon>Metazoa</taxon>
        <taxon>Spiralia</taxon>
        <taxon>Lophotrochozoa</taxon>
        <taxon>Mollusca</taxon>
        <taxon>Gastropoda</taxon>
        <taxon>Heterobranchia</taxon>
        <taxon>Euthyneura</taxon>
        <taxon>Panpulmonata</taxon>
        <taxon>Eupulmonata</taxon>
        <taxon>Stylommatophora</taxon>
        <taxon>Helicina</taxon>
        <taxon>Arionoidea</taxon>
        <taxon>Arionidae</taxon>
        <taxon>Arion</taxon>
    </lineage>
</organism>
<protein>
    <submittedName>
        <fullName evidence="2">Uncharacterized protein</fullName>
    </submittedName>
</protein>
<feature type="region of interest" description="Disordered" evidence="1">
    <location>
        <begin position="165"/>
        <end position="205"/>
    </location>
</feature>
<evidence type="ECO:0000313" key="2">
    <source>
        <dbReference type="EMBL" id="CEK67393.1"/>
    </source>
</evidence>
<name>A0A0B6ZFR6_9EUPU</name>
<gene>
    <name evidence="2" type="primary">ORF62454</name>
</gene>
<feature type="region of interest" description="Disordered" evidence="1">
    <location>
        <begin position="228"/>
        <end position="274"/>
    </location>
</feature>
<sequence>QQHTSGSNHHICNGDLPYMLQQKSLCTMQHCTIPHTSNTFYSESGSLALSVNHDYSEPGDRDLQPSGPPRSVFKQNIDHHGNGMGHMRNFDCNWSGSYDQPHLGRSHYSSLERLSPLYSPPSLDFGSKAGVCQQHSKHLMSSVPTSPTAHVLVSSFGTVPVCLGPGDQSLPGHGKHKKRCRRSPSREQAPREHAVRDKATNTDLSSNEGTLEFYTFCKSESSSNSGSEINGHNCDSSFANNGSLESVNKDSQSSASVSSRQSDLHLSTDLPSSL</sequence>
<feature type="compositionally biased region" description="Basic and acidic residues" evidence="1">
    <location>
        <begin position="184"/>
        <end position="200"/>
    </location>
</feature>
<feature type="non-terminal residue" evidence="2">
    <location>
        <position position="1"/>
    </location>
</feature>
<feature type="compositionally biased region" description="Low complexity" evidence="1">
    <location>
        <begin position="249"/>
        <end position="261"/>
    </location>
</feature>
<evidence type="ECO:0000256" key="1">
    <source>
        <dbReference type="SAM" id="MobiDB-lite"/>
    </source>
</evidence>
<feature type="compositionally biased region" description="Basic residues" evidence="1">
    <location>
        <begin position="173"/>
        <end position="183"/>
    </location>
</feature>
<proteinExistence type="predicted"/>
<dbReference type="EMBL" id="HACG01020528">
    <property type="protein sequence ID" value="CEK67393.1"/>
    <property type="molecule type" value="Transcribed_RNA"/>
</dbReference>
<reference evidence="2" key="1">
    <citation type="submission" date="2014-12" db="EMBL/GenBank/DDBJ databases">
        <title>Insight into the proteome of Arion vulgaris.</title>
        <authorList>
            <person name="Aradska J."/>
            <person name="Bulat T."/>
            <person name="Smidak R."/>
            <person name="Sarate P."/>
            <person name="Gangsoo J."/>
            <person name="Sialana F."/>
            <person name="Bilban M."/>
            <person name="Lubec G."/>
        </authorList>
    </citation>
    <scope>NUCLEOTIDE SEQUENCE</scope>
    <source>
        <tissue evidence="2">Skin</tissue>
    </source>
</reference>
<accession>A0A0B6ZFR6</accession>
<dbReference type="AlphaFoldDB" id="A0A0B6ZFR6"/>
<feature type="compositionally biased region" description="Polar residues" evidence="1">
    <location>
        <begin position="233"/>
        <end position="245"/>
    </location>
</feature>